<evidence type="ECO:0000313" key="2">
    <source>
        <dbReference type="Proteomes" id="UP001151760"/>
    </source>
</evidence>
<evidence type="ECO:0000313" key="1">
    <source>
        <dbReference type="EMBL" id="GJT44461.1"/>
    </source>
</evidence>
<gene>
    <name evidence="1" type="ORF">Tco_0953176</name>
</gene>
<dbReference type="Proteomes" id="UP001151760">
    <property type="component" value="Unassembled WGS sequence"/>
</dbReference>
<reference evidence="1" key="1">
    <citation type="journal article" date="2022" name="Int. J. Mol. Sci.">
        <title>Draft Genome of Tanacetum Coccineum: Genomic Comparison of Closely Related Tanacetum-Family Plants.</title>
        <authorList>
            <person name="Yamashiro T."/>
            <person name="Shiraishi A."/>
            <person name="Nakayama K."/>
            <person name="Satake H."/>
        </authorList>
    </citation>
    <scope>NUCLEOTIDE SEQUENCE</scope>
</reference>
<keyword evidence="2" id="KW-1185">Reference proteome</keyword>
<reference evidence="1" key="2">
    <citation type="submission" date="2022-01" db="EMBL/GenBank/DDBJ databases">
        <authorList>
            <person name="Yamashiro T."/>
            <person name="Shiraishi A."/>
            <person name="Satake H."/>
            <person name="Nakayama K."/>
        </authorList>
    </citation>
    <scope>NUCLEOTIDE SEQUENCE</scope>
</reference>
<proteinExistence type="predicted"/>
<protein>
    <submittedName>
        <fullName evidence="1">Uncharacterized protein</fullName>
    </submittedName>
</protein>
<comment type="caution">
    <text evidence="1">The sequence shown here is derived from an EMBL/GenBank/DDBJ whole genome shotgun (WGS) entry which is preliminary data.</text>
</comment>
<sequence length="170" mass="18938">MAEFIYPCKGDFALGWKNRVPVRGIGICFVGRFSLLKLSYCVDLSHVSSPDEILVGLARDSLEVYPFGISAGFSKYFVSSTALDFSGQKKQCFDEFDFSNPYNHDAHTPLSGYGRLLRNFKFASSMDTVSPHGNSSHAKYRFFCIFFDASFPPIFAFLAFHKGSFASPAS</sequence>
<dbReference type="EMBL" id="BQNB010015815">
    <property type="protein sequence ID" value="GJT44461.1"/>
    <property type="molecule type" value="Genomic_DNA"/>
</dbReference>
<accession>A0ABQ5E220</accession>
<name>A0ABQ5E220_9ASTR</name>
<organism evidence="1 2">
    <name type="scientific">Tanacetum coccineum</name>
    <dbReference type="NCBI Taxonomy" id="301880"/>
    <lineage>
        <taxon>Eukaryota</taxon>
        <taxon>Viridiplantae</taxon>
        <taxon>Streptophyta</taxon>
        <taxon>Embryophyta</taxon>
        <taxon>Tracheophyta</taxon>
        <taxon>Spermatophyta</taxon>
        <taxon>Magnoliopsida</taxon>
        <taxon>eudicotyledons</taxon>
        <taxon>Gunneridae</taxon>
        <taxon>Pentapetalae</taxon>
        <taxon>asterids</taxon>
        <taxon>campanulids</taxon>
        <taxon>Asterales</taxon>
        <taxon>Asteraceae</taxon>
        <taxon>Asteroideae</taxon>
        <taxon>Anthemideae</taxon>
        <taxon>Anthemidinae</taxon>
        <taxon>Tanacetum</taxon>
    </lineage>
</organism>